<name>A0A090UZ45_PSEVU</name>
<gene>
    <name evidence="2" type="ORF">EV102420_08_03580</name>
</gene>
<feature type="compositionally biased region" description="Low complexity" evidence="1">
    <location>
        <begin position="311"/>
        <end position="324"/>
    </location>
</feature>
<dbReference type="Proteomes" id="UP000029462">
    <property type="component" value="Unassembled WGS sequence"/>
</dbReference>
<feature type="region of interest" description="Disordered" evidence="1">
    <location>
        <begin position="294"/>
        <end position="327"/>
    </location>
</feature>
<accession>A0A090UZ45</accession>
<sequence length="429" mass="45519">MFGSQTPEIAAVYSLSPKKISASMLVPQHTQLLGLMQAVSGGSVSSFASLGSALLSNLNDKRENVTQALSGADMGAVNASSDAAVALNIVTHSGSTVSLVMTQQAEGLAVEVKTQGEALSDDEAAAVANLSGALEKTLNGLGQQPPQLDLLGLTHFDSSVLKSIDLKTDLRNGEATLQSLNFHADDKTRSVTYEDAEFSLEMSSDTSHPALTGNAAQQQSALSAWDDKLDKARRAGHGDRDQIAVLKSVFRALNSHTESEAAAISDSKAIRIGDNGASQLSGLNDFSLSLTQTQKSANPARGEENDRFAYSASQSTEESTGSSGVNTVKQTTHSHLSAAWHEALDPSIPLALNAMKSSQNYYYHLLDNDEESATTLNYNGHGQLASVGQHEQVNNRETVKKYVLGKLVDQTVTPEAYSRDKQLAILKTL</sequence>
<protein>
    <submittedName>
        <fullName evidence="2">Uncharacterized protein</fullName>
    </submittedName>
</protein>
<feature type="region of interest" description="Disordered" evidence="1">
    <location>
        <begin position="204"/>
        <end position="223"/>
    </location>
</feature>
<proteinExistence type="predicted"/>
<dbReference type="AlphaFoldDB" id="A0A090UZ45"/>
<evidence type="ECO:0000313" key="3">
    <source>
        <dbReference type="Proteomes" id="UP000029462"/>
    </source>
</evidence>
<feature type="compositionally biased region" description="Polar residues" evidence="1">
    <location>
        <begin position="204"/>
        <end position="222"/>
    </location>
</feature>
<keyword evidence="3" id="KW-1185">Reference proteome</keyword>
<evidence type="ECO:0000256" key="1">
    <source>
        <dbReference type="SAM" id="MobiDB-lite"/>
    </source>
</evidence>
<dbReference type="EMBL" id="BBMZ01000008">
    <property type="protein sequence ID" value="GAL57895.1"/>
    <property type="molecule type" value="Genomic_DNA"/>
</dbReference>
<organism evidence="2 3">
    <name type="scientific">Pseudescherichia vulneris NBRC 102420</name>
    <dbReference type="NCBI Taxonomy" id="1115515"/>
    <lineage>
        <taxon>Bacteria</taxon>
        <taxon>Pseudomonadati</taxon>
        <taxon>Pseudomonadota</taxon>
        <taxon>Gammaproteobacteria</taxon>
        <taxon>Enterobacterales</taxon>
        <taxon>Enterobacteriaceae</taxon>
        <taxon>Pseudescherichia</taxon>
    </lineage>
</organism>
<evidence type="ECO:0000313" key="2">
    <source>
        <dbReference type="EMBL" id="GAL57895.1"/>
    </source>
</evidence>
<reference evidence="2 3" key="1">
    <citation type="submission" date="2014-09" db="EMBL/GenBank/DDBJ databases">
        <title>Whole genome shotgun sequence of Escherichia vulneris NBRC 102420.</title>
        <authorList>
            <person name="Yoshida Y."/>
            <person name="Hosoyama A."/>
            <person name="Tsuchikane K."/>
            <person name="Ohji S."/>
            <person name="Ichikawa N."/>
            <person name="Kimura A."/>
            <person name="Yamazoe A."/>
            <person name="Ezaki T."/>
            <person name="Fujita N."/>
        </authorList>
    </citation>
    <scope>NUCLEOTIDE SEQUENCE [LARGE SCALE GENOMIC DNA]</scope>
    <source>
        <strain evidence="2 3">NBRC 102420</strain>
    </source>
</reference>
<comment type="caution">
    <text evidence="2">The sequence shown here is derived from an EMBL/GenBank/DDBJ whole genome shotgun (WGS) entry which is preliminary data.</text>
</comment>
<dbReference type="eggNOG" id="ENOG502ZK76">
    <property type="taxonomic scope" value="Bacteria"/>
</dbReference>